<dbReference type="RefSeq" id="WP_157461397.1">
    <property type="nucleotide sequence ID" value="NZ_WQLB01000044.1"/>
</dbReference>
<dbReference type="InterPro" id="IPR019236">
    <property type="entry name" value="APP1_cat"/>
</dbReference>
<dbReference type="EMBL" id="WQLB01000044">
    <property type="protein sequence ID" value="MVN89136.1"/>
    <property type="molecule type" value="Genomic_DNA"/>
</dbReference>
<dbReference type="PANTHER" id="PTHR28208">
    <property type="entry name" value="PHOSPHATIDATE PHOSPHATASE APP1"/>
    <property type="match status" value="1"/>
</dbReference>
<dbReference type="GO" id="GO:0008195">
    <property type="term" value="F:phosphatidate phosphatase activity"/>
    <property type="evidence" value="ECO:0007669"/>
    <property type="project" value="InterPro"/>
</dbReference>
<evidence type="ECO:0000313" key="2">
    <source>
        <dbReference type="EMBL" id="MVN89136.1"/>
    </source>
</evidence>
<sequence length="306" mass="33527">MVSGRPWAWRRRLSVVICSGVLWWSGAQAAQITFLASPDPAHLRLRVSQDDALAEQREQPSDSVLLNVVRHLAQLFPTSQPGVSVACQRPGHEPVFTVTDQQGYATCIFPTAVRTPVAVTVGLAAPVQVALAHWTAAQHITVSDVDDTILITDVVGGHVLQNVLTTNGTTRPLFADAPALLQGLALRGPVLYLSNSPDGLLHSLQTVLDTHHLPQGPLFLRDFLRVPALLHKVTVLETLARTTTARFTLIGDDGQQDPEVYSRFIQVHPGRVERLLIRQVSAPERRQEVERLLSRLGLPVAYLPPQ</sequence>
<dbReference type="Proteomes" id="UP000483286">
    <property type="component" value="Unassembled WGS sequence"/>
</dbReference>
<gene>
    <name evidence="2" type="ORF">GO986_20570</name>
</gene>
<dbReference type="Pfam" id="PF09949">
    <property type="entry name" value="APP1_cat"/>
    <property type="match status" value="1"/>
</dbReference>
<dbReference type="PANTHER" id="PTHR28208:SF3">
    <property type="entry name" value="PHOSPHATIDATE PHOSPHATASE APP1"/>
    <property type="match status" value="1"/>
</dbReference>
<reference evidence="2 3" key="1">
    <citation type="submission" date="2019-12" db="EMBL/GenBank/DDBJ databases">
        <title>Deinococcus sp. HMF7620 Genome sequencing and assembly.</title>
        <authorList>
            <person name="Kang H."/>
            <person name="Kim H."/>
            <person name="Joh K."/>
        </authorList>
    </citation>
    <scope>NUCLEOTIDE SEQUENCE [LARGE SCALE GENOMIC DNA]</scope>
    <source>
        <strain evidence="2 3">HMF7620</strain>
    </source>
</reference>
<protein>
    <submittedName>
        <fullName evidence="2">DUF2183 domain-containing protein</fullName>
    </submittedName>
</protein>
<feature type="domain" description="Phosphatidate phosphatase APP1 catalytic" evidence="1">
    <location>
        <begin position="141"/>
        <end position="279"/>
    </location>
</feature>
<evidence type="ECO:0000259" key="1">
    <source>
        <dbReference type="Pfam" id="PF09949"/>
    </source>
</evidence>
<organism evidence="2 3">
    <name type="scientific">Deinococcus arboris</name>
    <dbReference type="NCBI Taxonomy" id="2682977"/>
    <lineage>
        <taxon>Bacteria</taxon>
        <taxon>Thermotogati</taxon>
        <taxon>Deinococcota</taxon>
        <taxon>Deinococci</taxon>
        <taxon>Deinococcales</taxon>
        <taxon>Deinococcaceae</taxon>
        <taxon>Deinococcus</taxon>
    </lineage>
</organism>
<evidence type="ECO:0000313" key="3">
    <source>
        <dbReference type="Proteomes" id="UP000483286"/>
    </source>
</evidence>
<keyword evidence="3" id="KW-1185">Reference proteome</keyword>
<accession>A0A7C9LR60</accession>
<name>A0A7C9LR60_9DEIO</name>
<comment type="caution">
    <text evidence="2">The sequence shown here is derived from an EMBL/GenBank/DDBJ whole genome shotgun (WGS) entry which is preliminary data.</text>
</comment>
<dbReference type="InterPro" id="IPR052935">
    <property type="entry name" value="Mg2+_PAP"/>
</dbReference>
<dbReference type="AlphaFoldDB" id="A0A7C9LR60"/>
<proteinExistence type="predicted"/>